<feature type="compositionally biased region" description="Polar residues" evidence="6">
    <location>
        <begin position="33"/>
        <end position="48"/>
    </location>
</feature>
<feature type="region of interest" description="Disordered" evidence="6">
    <location>
        <begin position="1"/>
        <end position="60"/>
    </location>
</feature>
<evidence type="ECO:0000256" key="3">
    <source>
        <dbReference type="ARBA" id="ARBA00023125"/>
    </source>
</evidence>
<feature type="compositionally biased region" description="Acidic residues" evidence="6">
    <location>
        <begin position="277"/>
        <end position="287"/>
    </location>
</feature>
<keyword evidence="4" id="KW-0804">Transcription</keyword>
<feature type="compositionally biased region" description="Basic residues" evidence="6">
    <location>
        <begin position="294"/>
        <end position="305"/>
    </location>
</feature>
<dbReference type="InterPro" id="IPR044810">
    <property type="entry name" value="WRKY_plant"/>
</dbReference>
<dbReference type="GO" id="GO:0003700">
    <property type="term" value="F:DNA-binding transcription factor activity"/>
    <property type="evidence" value="ECO:0007669"/>
    <property type="project" value="InterPro"/>
</dbReference>
<name>A0A8T0H5Z1_CERPU</name>
<feature type="domain" description="WRKY" evidence="7">
    <location>
        <begin position="318"/>
        <end position="383"/>
    </location>
</feature>
<evidence type="ECO:0000256" key="5">
    <source>
        <dbReference type="ARBA" id="ARBA00023242"/>
    </source>
</evidence>
<dbReference type="Pfam" id="PF03106">
    <property type="entry name" value="WRKY"/>
    <property type="match status" value="1"/>
</dbReference>
<feature type="region of interest" description="Disordered" evidence="6">
    <location>
        <begin position="191"/>
        <end position="308"/>
    </location>
</feature>
<proteinExistence type="predicted"/>
<dbReference type="SUPFAM" id="SSF118290">
    <property type="entry name" value="WRKY DNA-binding domain"/>
    <property type="match status" value="1"/>
</dbReference>
<keyword evidence="5" id="KW-0539">Nucleus</keyword>
<feature type="region of interest" description="Disordered" evidence="6">
    <location>
        <begin position="575"/>
        <end position="610"/>
    </location>
</feature>
<evidence type="ECO:0000256" key="6">
    <source>
        <dbReference type="SAM" id="MobiDB-lite"/>
    </source>
</evidence>
<dbReference type="FunFam" id="2.20.25.80:FF:000003">
    <property type="entry name" value="WRKY transcription factor 57"/>
    <property type="match status" value="1"/>
</dbReference>
<dbReference type="GO" id="GO:0043565">
    <property type="term" value="F:sequence-specific DNA binding"/>
    <property type="evidence" value="ECO:0007669"/>
    <property type="project" value="InterPro"/>
</dbReference>
<gene>
    <name evidence="8" type="ORF">KC19_8G117400</name>
</gene>
<dbReference type="AlphaFoldDB" id="A0A8T0H5Z1"/>
<evidence type="ECO:0000256" key="1">
    <source>
        <dbReference type="ARBA" id="ARBA00004123"/>
    </source>
</evidence>
<feature type="region of interest" description="Disordered" evidence="6">
    <location>
        <begin position="149"/>
        <end position="173"/>
    </location>
</feature>
<evidence type="ECO:0000313" key="8">
    <source>
        <dbReference type="EMBL" id="KAG0564522.1"/>
    </source>
</evidence>
<evidence type="ECO:0000256" key="2">
    <source>
        <dbReference type="ARBA" id="ARBA00023015"/>
    </source>
</evidence>
<keyword evidence="9" id="KW-1185">Reference proteome</keyword>
<dbReference type="Proteomes" id="UP000822688">
    <property type="component" value="Chromosome 8"/>
</dbReference>
<reference evidence="8" key="1">
    <citation type="submission" date="2020-06" db="EMBL/GenBank/DDBJ databases">
        <title>WGS assembly of Ceratodon purpureus strain R40.</title>
        <authorList>
            <person name="Carey S.B."/>
            <person name="Jenkins J."/>
            <person name="Shu S."/>
            <person name="Lovell J.T."/>
            <person name="Sreedasyam A."/>
            <person name="Maumus F."/>
            <person name="Tiley G.P."/>
            <person name="Fernandez-Pozo N."/>
            <person name="Barry K."/>
            <person name="Chen C."/>
            <person name="Wang M."/>
            <person name="Lipzen A."/>
            <person name="Daum C."/>
            <person name="Saski C.A."/>
            <person name="Payton A.C."/>
            <person name="Mcbreen J.C."/>
            <person name="Conrad R.E."/>
            <person name="Kollar L.M."/>
            <person name="Olsson S."/>
            <person name="Huttunen S."/>
            <person name="Landis J.B."/>
            <person name="Wickett N.J."/>
            <person name="Johnson M.G."/>
            <person name="Rensing S.A."/>
            <person name="Grimwood J."/>
            <person name="Schmutz J."/>
            <person name="Mcdaniel S.F."/>
        </authorList>
    </citation>
    <scope>NUCLEOTIDE SEQUENCE</scope>
    <source>
        <strain evidence="8">R40</strain>
    </source>
</reference>
<organism evidence="8 9">
    <name type="scientific">Ceratodon purpureus</name>
    <name type="common">Fire moss</name>
    <name type="synonym">Dicranum purpureum</name>
    <dbReference type="NCBI Taxonomy" id="3225"/>
    <lineage>
        <taxon>Eukaryota</taxon>
        <taxon>Viridiplantae</taxon>
        <taxon>Streptophyta</taxon>
        <taxon>Embryophyta</taxon>
        <taxon>Bryophyta</taxon>
        <taxon>Bryophytina</taxon>
        <taxon>Bryopsida</taxon>
        <taxon>Dicranidae</taxon>
        <taxon>Pseudoditrichales</taxon>
        <taxon>Ditrichaceae</taxon>
        <taxon>Ceratodon</taxon>
    </lineage>
</organism>
<evidence type="ECO:0000256" key="4">
    <source>
        <dbReference type="ARBA" id="ARBA00023163"/>
    </source>
</evidence>
<sequence>MEGPTRPVGQQGGSASTGKEVEVDYIQRIMRSLTDSSTSSQAAVPSQSNEDESGIGSSSYSFNDSYARIPDVSPGLNPWSYFPPPPELRGLVADSSEPNWRSTYGSPQILSPIQREILVDFPWLNDEVEQRRLISNSVGAVSSSEVNFPRLTSSREESDACTTSVSALEPSIETPTDQVAWAQSMLELQAFENSAPEELPSARDSSKAQTRFPDQAVFPERSTTPTPANSETPFNSESLSSSLSDGEAELKKGSRKKGDDAAGTSAQSGKRKRAAAEQEDGEDDKSDDQDTKKPINRLRKKGGVKRVREPRYAIKTRTDTEVMDDGYKWRKYGQKAVKNSPHPRNYYRCTTPNCPVRKRVERCLEDPGLVVTTYEGTHTHQSPSFLRGPPGYPGGLQALLATLSHHYMLAGNPPLPPLNSPHSSTGFPLSGSDPYRSSPLWLSQLQSQGAIQENLNLVRAHEQLVRLHQAEAEAAWASSIKSEPSFQFPGQAHGPSFSNLSSLSDLTYDSRVSHYDTLNKSSVSDQLGGGQINHLDYSSLISGAGPFPSVQQQHAPFGRRSEYVEAGVLSREDENFRAAPCSQDSSGASSDHGGLLEDMFRPSNPSNSRA</sequence>
<feature type="compositionally biased region" description="Polar residues" evidence="6">
    <location>
        <begin position="221"/>
        <end position="235"/>
    </location>
</feature>
<comment type="subcellular location">
    <subcellularLocation>
        <location evidence="1">Nucleus</location>
    </subcellularLocation>
</comment>
<protein>
    <recommendedName>
        <fullName evidence="7">WRKY domain-containing protein</fullName>
    </recommendedName>
</protein>
<comment type="caution">
    <text evidence="8">The sequence shown here is derived from an EMBL/GenBank/DDBJ whole genome shotgun (WGS) entry which is preliminary data.</text>
</comment>
<keyword evidence="2" id="KW-0805">Transcription regulation</keyword>
<dbReference type="SMART" id="SM00774">
    <property type="entry name" value="WRKY"/>
    <property type="match status" value="1"/>
</dbReference>
<dbReference type="PANTHER" id="PTHR31221">
    <property type="entry name" value="WRKY TRANSCRIPTION FACTOR PROTEIN 1-RELATED"/>
    <property type="match status" value="1"/>
</dbReference>
<dbReference type="EMBL" id="CM026429">
    <property type="protein sequence ID" value="KAG0564522.1"/>
    <property type="molecule type" value="Genomic_DNA"/>
</dbReference>
<evidence type="ECO:0000313" key="9">
    <source>
        <dbReference type="Proteomes" id="UP000822688"/>
    </source>
</evidence>
<feature type="compositionally biased region" description="Basic and acidic residues" evidence="6">
    <location>
        <begin position="248"/>
        <end position="260"/>
    </location>
</feature>
<dbReference type="PROSITE" id="PS50811">
    <property type="entry name" value="WRKY"/>
    <property type="match status" value="1"/>
</dbReference>
<dbReference type="GO" id="GO:0005634">
    <property type="term" value="C:nucleus"/>
    <property type="evidence" value="ECO:0007669"/>
    <property type="project" value="UniProtKB-SubCell"/>
</dbReference>
<dbReference type="InterPro" id="IPR036576">
    <property type="entry name" value="WRKY_dom_sf"/>
</dbReference>
<dbReference type="PANTHER" id="PTHR31221:SF334">
    <property type="entry name" value="WRKY TRANSCRIPTION FACTOR 57-RELATED"/>
    <property type="match status" value="1"/>
</dbReference>
<keyword evidence="3" id="KW-0238">DNA-binding</keyword>
<accession>A0A8T0H5Z1</accession>
<evidence type="ECO:0000259" key="7">
    <source>
        <dbReference type="PROSITE" id="PS50811"/>
    </source>
</evidence>
<dbReference type="Gene3D" id="2.20.25.80">
    <property type="entry name" value="WRKY domain"/>
    <property type="match status" value="1"/>
</dbReference>
<dbReference type="InterPro" id="IPR003657">
    <property type="entry name" value="WRKY_dom"/>
</dbReference>